<dbReference type="Gene3D" id="3.40.50.10130">
    <property type="match status" value="1"/>
</dbReference>
<reference evidence="16" key="3">
    <citation type="submission" date="2025-09" db="UniProtKB">
        <authorList>
            <consortium name="Ensembl"/>
        </authorList>
    </citation>
    <scope>IDENTIFICATION</scope>
    <source>
        <strain evidence="16">broiler</strain>
    </source>
</reference>
<dbReference type="OrthoDB" id="6513042at2759"/>
<keyword evidence="13" id="KW-0812">Transmembrane</keyword>
<dbReference type="FunFam" id="3.40.50.300:FF:000861">
    <property type="entry name" value="Fanconi anemia, complementation group M"/>
    <property type="match status" value="1"/>
</dbReference>
<dbReference type="GO" id="GO:0036297">
    <property type="term" value="P:interstrand cross-link repair"/>
    <property type="evidence" value="ECO:0000318"/>
    <property type="project" value="GO_Central"/>
</dbReference>
<dbReference type="PANTHER" id="PTHR14025">
    <property type="entry name" value="FANCONI ANEMIA GROUP M FANCM FAMILY MEMBER"/>
    <property type="match status" value="1"/>
</dbReference>
<gene>
    <name evidence="16" type="primary">FANCM</name>
</gene>
<name>A0A8V0Z4X6_CHICK</name>
<evidence type="ECO:0000256" key="6">
    <source>
        <dbReference type="ARBA" id="ARBA00022806"/>
    </source>
</evidence>
<evidence type="ECO:0000256" key="1">
    <source>
        <dbReference type="ARBA" id="ARBA00004123"/>
    </source>
</evidence>
<dbReference type="GO" id="GO:0005654">
    <property type="term" value="C:nucleoplasm"/>
    <property type="evidence" value="ECO:0007669"/>
    <property type="project" value="Ensembl"/>
</dbReference>
<feature type="transmembrane region" description="Helical" evidence="13">
    <location>
        <begin position="93"/>
        <end position="120"/>
    </location>
</feature>
<keyword evidence="8" id="KW-0234">DNA repair</keyword>
<keyword evidence="6" id="KW-0347">Helicase</keyword>
<dbReference type="InterPro" id="IPR011335">
    <property type="entry name" value="Restrct_endonuc-II-like"/>
</dbReference>
<dbReference type="GeneTree" id="ENSGT00940000156480"/>
<dbReference type="SMART" id="SM00490">
    <property type="entry name" value="HELICc"/>
    <property type="match status" value="1"/>
</dbReference>
<feature type="region of interest" description="Disordered" evidence="12">
    <location>
        <begin position="1146"/>
        <end position="1210"/>
    </location>
</feature>
<dbReference type="GO" id="GO:1902527">
    <property type="term" value="P:positive regulation of protein monoubiquitination"/>
    <property type="evidence" value="ECO:0007669"/>
    <property type="project" value="Ensembl"/>
</dbReference>
<dbReference type="GO" id="GO:0005524">
    <property type="term" value="F:ATP binding"/>
    <property type="evidence" value="ECO:0007669"/>
    <property type="project" value="UniProtKB-KW"/>
</dbReference>
<feature type="region of interest" description="Disordered" evidence="12">
    <location>
        <begin position="1"/>
        <end position="62"/>
    </location>
</feature>
<comment type="similarity">
    <text evidence="2">Belongs to the DEAD box helicase family. DEAH subfamily. FANCM sub-subfamily.</text>
</comment>
<dbReference type="GO" id="GO:0045003">
    <property type="term" value="P:double-strand break repair via synthesis-dependent strand annealing"/>
    <property type="evidence" value="ECO:0000318"/>
    <property type="project" value="GO_Central"/>
</dbReference>
<evidence type="ECO:0000256" key="11">
    <source>
        <dbReference type="ARBA" id="ARBA00083245"/>
    </source>
</evidence>
<feature type="region of interest" description="Disordered" evidence="12">
    <location>
        <begin position="1463"/>
        <end position="1489"/>
    </location>
</feature>
<dbReference type="Gene3D" id="3.40.50.300">
    <property type="entry name" value="P-loop containing nucleotide triphosphate hydrolases"/>
    <property type="match status" value="2"/>
</dbReference>
<dbReference type="GlyGen" id="A0A8V0Z4X6">
    <property type="glycosylation" value="2 sites"/>
</dbReference>
<dbReference type="InterPro" id="IPR014001">
    <property type="entry name" value="Helicase_ATP-bd"/>
</dbReference>
<keyword evidence="13" id="KW-0472">Membrane</keyword>
<dbReference type="GO" id="GO:0003682">
    <property type="term" value="F:chromatin binding"/>
    <property type="evidence" value="ECO:0007669"/>
    <property type="project" value="Ensembl"/>
</dbReference>
<evidence type="ECO:0000256" key="4">
    <source>
        <dbReference type="ARBA" id="ARBA00022763"/>
    </source>
</evidence>
<feature type="domain" description="Helicase C-terminal" evidence="15">
    <location>
        <begin position="445"/>
        <end position="629"/>
    </location>
</feature>
<feature type="compositionally biased region" description="Gly residues" evidence="12">
    <location>
        <begin position="1317"/>
        <end position="1327"/>
    </location>
</feature>
<dbReference type="InterPro" id="IPR011545">
    <property type="entry name" value="DEAD/DEAH_box_helicase_dom"/>
</dbReference>
<dbReference type="GO" id="GO:0016787">
    <property type="term" value="F:hydrolase activity"/>
    <property type="evidence" value="ECO:0007669"/>
    <property type="project" value="UniProtKB-KW"/>
</dbReference>
<evidence type="ECO:0000256" key="3">
    <source>
        <dbReference type="ARBA" id="ARBA00022741"/>
    </source>
</evidence>
<keyword evidence="4" id="KW-0227">DNA damage</keyword>
<dbReference type="PROSITE" id="PS51194">
    <property type="entry name" value="HELICASE_CTER"/>
    <property type="match status" value="1"/>
</dbReference>
<dbReference type="InterPro" id="IPR001650">
    <property type="entry name" value="Helicase_C-like"/>
</dbReference>
<accession>A0A8V0Z4X6</accession>
<dbReference type="GO" id="GO:0000400">
    <property type="term" value="F:four-way junction DNA binding"/>
    <property type="evidence" value="ECO:0000318"/>
    <property type="project" value="GO_Central"/>
</dbReference>
<dbReference type="Pfam" id="PF00270">
    <property type="entry name" value="DEAD"/>
    <property type="match status" value="1"/>
</dbReference>
<dbReference type="GO" id="GO:0043138">
    <property type="term" value="F:3'-5' DNA helicase activity"/>
    <property type="evidence" value="ECO:0000318"/>
    <property type="project" value="GO_Central"/>
</dbReference>
<evidence type="ECO:0000256" key="8">
    <source>
        <dbReference type="ARBA" id="ARBA00023204"/>
    </source>
</evidence>
<dbReference type="FunFam" id="1.20.1320.20:FF:000001">
    <property type="entry name" value="Fanconi anemia, complementation group M"/>
    <property type="match status" value="1"/>
</dbReference>
<evidence type="ECO:0000256" key="13">
    <source>
        <dbReference type="SAM" id="Phobius"/>
    </source>
</evidence>
<dbReference type="Proteomes" id="UP000000539">
    <property type="component" value="Chromosome 5"/>
</dbReference>
<dbReference type="CDD" id="cd12091">
    <property type="entry name" value="FANCM_ID"/>
    <property type="match status" value="1"/>
</dbReference>
<proteinExistence type="inferred from homology"/>
<dbReference type="Pfam" id="PF16783">
    <property type="entry name" value="FANCM-MHF_bd"/>
    <property type="match status" value="1"/>
</dbReference>
<dbReference type="GO" id="GO:0000785">
    <property type="term" value="C:chromatin"/>
    <property type="evidence" value="ECO:0007669"/>
    <property type="project" value="Ensembl"/>
</dbReference>
<evidence type="ECO:0000313" key="16">
    <source>
        <dbReference type="Ensembl" id="ENSGALP00010026171.1"/>
    </source>
</evidence>
<dbReference type="GO" id="GO:0071821">
    <property type="term" value="C:FANCM-MHF complex"/>
    <property type="evidence" value="ECO:0007669"/>
    <property type="project" value="Ensembl"/>
</dbReference>
<feature type="domain" description="Helicase ATP-binding" evidence="14">
    <location>
        <begin position="89"/>
        <end position="257"/>
    </location>
</feature>
<keyword evidence="7" id="KW-0067">ATP-binding</keyword>
<feature type="region of interest" description="Disordered" evidence="12">
    <location>
        <begin position="846"/>
        <end position="872"/>
    </location>
</feature>
<reference evidence="16" key="2">
    <citation type="submission" date="2025-08" db="UniProtKB">
        <authorList>
            <consortium name="Ensembl"/>
        </authorList>
    </citation>
    <scope>IDENTIFICATION</scope>
    <source>
        <strain evidence="16">broiler</strain>
    </source>
</reference>
<dbReference type="InterPro" id="IPR031879">
    <property type="entry name" value="FANCM-MHF-bd"/>
</dbReference>
<dbReference type="SMART" id="SM00891">
    <property type="entry name" value="ERCC4"/>
    <property type="match status" value="1"/>
</dbReference>
<dbReference type="GO" id="GO:0009378">
    <property type="term" value="F:four-way junction helicase activity"/>
    <property type="evidence" value="ECO:0000318"/>
    <property type="project" value="GO_Central"/>
</dbReference>
<keyword evidence="13" id="KW-1133">Transmembrane helix</keyword>
<evidence type="ECO:0000256" key="10">
    <source>
        <dbReference type="ARBA" id="ARBA00058282"/>
    </source>
</evidence>
<keyword evidence="5" id="KW-0378">Hydrolase</keyword>
<organism evidence="16 17">
    <name type="scientific">Gallus gallus</name>
    <name type="common">Chicken</name>
    <dbReference type="NCBI Taxonomy" id="9031"/>
    <lineage>
        <taxon>Eukaryota</taxon>
        <taxon>Metazoa</taxon>
        <taxon>Chordata</taxon>
        <taxon>Craniata</taxon>
        <taxon>Vertebrata</taxon>
        <taxon>Euteleostomi</taxon>
        <taxon>Archelosauria</taxon>
        <taxon>Archosauria</taxon>
        <taxon>Dinosauria</taxon>
        <taxon>Saurischia</taxon>
        <taxon>Theropoda</taxon>
        <taxon>Coelurosauria</taxon>
        <taxon>Aves</taxon>
        <taxon>Neognathae</taxon>
        <taxon>Galloanserae</taxon>
        <taxon>Galliformes</taxon>
        <taxon>Phasianidae</taxon>
        <taxon>Phasianinae</taxon>
        <taxon>Gallus</taxon>
    </lineage>
</organism>
<evidence type="ECO:0000256" key="5">
    <source>
        <dbReference type="ARBA" id="ARBA00022801"/>
    </source>
</evidence>
<comment type="function">
    <text evidence="10">DNA-dependent ATPase component of the Fanconi anemia (FA) core complex. Required for the normal activation of the FA pathway, leading to monoubiquitination of the FANCI-FANCD2 complex in response to DNA damage, cellular resistance to DNA cross-linking drugs, and prevention of chromosomal breakage. In complex with CENPS and CENPX, binds double-stranded DNA (dsDNA), fork-structured DNA (fsDNA) and Holliday junction substrates. Its ATP-dependent DNA branch migration activity can process branched DNA structures such as a movable replication fork. This activity is strongly stimulated in the presence of CENPS and CENPX. In complex with FAAP24, efficiently binds to single-strand DNA (ssDNA), splayed-arm DNA, and 3'-flap substrates. In vitro, on its own, strongly binds ssDNA oligomers and weakly fsDNA, but does not bind to dsDNA.</text>
</comment>
<dbReference type="SMR" id="A0A8V0Z4X6"/>
<dbReference type="Gene3D" id="1.20.1320.20">
    <property type="entry name" value="hef helicase domain"/>
    <property type="match status" value="1"/>
</dbReference>
<dbReference type="GO" id="GO:0031297">
    <property type="term" value="P:replication fork processing"/>
    <property type="evidence" value="ECO:0007669"/>
    <property type="project" value="Ensembl"/>
</dbReference>
<dbReference type="InterPro" id="IPR027417">
    <property type="entry name" value="P-loop_NTPase"/>
</dbReference>
<dbReference type="SMART" id="SM00487">
    <property type="entry name" value="DEXDc"/>
    <property type="match status" value="1"/>
</dbReference>
<evidence type="ECO:0000256" key="2">
    <source>
        <dbReference type="ARBA" id="ARBA00009889"/>
    </source>
</evidence>
<protein>
    <recommendedName>
        <fullName evidence="11">ATP-dependent RNA helicase FANCM</fullName>
    </recommendedName>
</protein>
<dbReference type="Pfam" id="PF00271">
    <property type="entry name" value="Helicase_C"/>
    <property type="match status" value="1"/>
</dbReference>
<dbReference type="PROSITE" id="PS51192">
    <property type="entry name" value="HELICASE_ATP_BIND_1"/>
    <property type="match status" value="1"/>
</dbReference>
<keyword evidence="3" id="KW-0547">Nucleotide-binding</keyword>
<feature type="region of interest" description="Disordered" evidence="12">
    <location>
        <begin position="800"/>
        <end position="820"/>
    </location>
</feature>
<dbReference type="GO" id="GO:0000712">
    <property type="term" value="P:resolution of meiotic recombination intermediates"/>
    <property type="evidence" value="ECO:0007669"/>
    <property type="project" value="Ensembl"/>
</dbReference>
<feature type="region of interest" description="Disordered" evidence="12">
    <location>
        <begin position="1299"/>
        <end position="1401"/>
    </location>
</feature>
<keyword evidence="9" id="KW-0539">Nucleus</keyword>
<dbReference type="Pfam" id="PF02732">
    <property type="entry name" value="ERCC4"/>
    <property type="match status" value="1"/>
</dbReference>
<dbReference type="CDD" id="cd18033">
    <property type="entry name" value="DEXDc_FANCM"/>
    <property type="match status" value="1"/>
</dbReference>
<dbReference type="CDD" id="cd18801">
    <property type="entry name" value="SF2_C_FANCM_Hef"/>
    <property type="match status" value="1"/>
</dbReference>
<dbReference type="InterPro" id="IPR047418">
    <property type="entry name" value="XPF_nuclease_FANCM"/>
</dbReference>
<feature type="compositionally biased region" description="Polar residues" evidence="12">
    <location>
        <begin position="1683"/>
        <end position="1695"/>
    </location>
</feature>
<dbReference type="PANTHER" id="PTHR14025:SF20">
    <property type="entry name" value="FANCONI ANEMIA GROUP M PROTEIN"/>
    <property type="match status" value="1"/>
</dbReference>
<feature type="compositionally biased region" description="Polar residues" evidence="12">
    <location>
        <begin position="1373"/>
        <end position="1387"/>
    </location>
</feature>
<dbReference type="SUPFAM" id="SSF52540">
    <property type="entry name" value="P-loop containing nucleoside triphosphate hydrolases"/>
    <property type="match status" value="1"/>
</dbReference>
<evidence type="ECO:0000313" key="17">
    <source>
        <dbReference type="Proteomes" id="UP000000539"/>
    </source>
</evidence>
<dbReference type="GO" id="GO:0004518">
    <property type="term" value="F:nuclease activity"/>
    <property type="evidence" value="ECO:0007669"/>
    <property type="project" value="InterPro"/>
</dbReference>
<keyword evidence="17" id="KW-1185">Reference proteome</keyword>
<dbReference type="Ensembl" id="ENSGALT00010044016.1">
    <property type="protein sequence ID" value="ENSGALP00010026171.1"/>
    <property type="gene ID" value="ENSGALG00010018216.1"/>
</dbReference>
<dbReference type="InterPro" id="IPR039686">
    <property type="entry name" value="FANCM/Mph1-like_ID"/>
</dbReference>
<reference evidence="16" key="1">
    <citation type="submission" date="2020-11" db="EMBL/GenBank/DDBJ databases">
        <title>Gallus gallus (Chicken) genome, bGalGal1, GRCg7b, maternal haplotype autosomes + Z &amp; W.</title>
        <authorList>
            <person name="Warren W."/>
            <person name="Formenti G."/>
            <person name="Fedrigo O."/>
            <person name="Haase B."/>
            <person name="Mountcastle J."/>
            <person name="Balacco J."/>
            <person name="Tracey A."/>
            <person name="Schneider V."/>
            <person name="Okimoto R."/>
            <person name="Cheng H."/>
            <person name="Hawken R."/>
            <person name="Howe K."/>
            <person name="Jarvis E.D."/>
        </authorList>
    </citation>
    <scope>NUCLEOTIDE SEQUENCE [LARGE SCALE GENOMIC DNA]</scope>
    <source>
        <strain evidence="16">Broiler</strain>
    </source>
</reference>
<evidence type="ECO:0000259" key="15">
    <source>
        <dbReference type="PROSITE" id="PS51194"/>
    </source>
</evidence>
<feature type="compositionally biased region" description="Polar residues" evidence="12">
    <location>
        <begin position="800"/>
        <end position="812"/>
    </location>
</feature>
<evidence type="ECO:0000256" key="12">
    <source>
        <dbReference type="SAM" id="MobiDB-lite"/>
    </source>
</evidence>
<feature type="region of interest" description="Disordered" evidence="12">
    <location>
        <begin position="1683"/>
        <end position="1738"/>
    </location>
</feature>
<dbReference type="GO" id="GO:0043240">
    <property type="term" value="C:Fanconi anaemia nuclear complex"/>
    <property type="evidence" value="ECO:0007669"/>
    <property type="project" value="Ensembl"/>
</dbReference>
<evidence type="ECO:0000256" key="9">
    <source>
        <dbReference type="ARBA" id="ARBA00023242"/>
    </source>
</evidence>
<dbReference type="InterPro" id="IPR006166">
    <property type="entry name" value="ERCC4_domain"/>
</dbReference>
<dbReference type="FunCoup" id="A0A8V0Z4X6">
    <property type="interactions" value="1533"/>
</dbReference>
<dbReference type="SUPFAM" id="SSF52980">
    <property type="entry name" value="Restriction endonuclease-like"/>
    <property type="match status" value="1"/>
</dbReference>
<comment type="subcellular location">
    <subcellularLocation>
        <location evidence="1">Nucleus</location>
    </subcellularLocation>
</comment>
<evidence type="ECO:0000256" key="7">
    <source>
        <dbReference type="ARBA" id="ARBA00022840"/>
    </source>
</evidence>
<evidence type="ECO:0000259" key="14">
    <source>
        <dbReference type="PROSITE" id="PS51192"/>
    </source>
</evidence>
<dbReference type="Gene3D" id="1.10.150.20">
    <property type="entry name" value="5' to 3' exonuclease, C-terminal subdomain"/>
    <property type="match status" value="1"/>
</dbReference>
<feature type="region of interest" description="Disordered" evidence="12">
    <location>
        <begin position="1068"/>
        <end position="1122"/>
    </location>
</feature>
<dbReference type="InterPro" id="IPR044749">
    <property type="entry name" value="FANCM_DEXDc"/>
</dbReference>
<sequence>MSGGRQRTLPEAWRRAAGPALQAGRDADGNDDDDDELLAAAAAELDPDPNVDPNPGPGPEAAAGGFCAAAGALWIYPTNRPERPYQLRMARAALFANTLLCLPTGLGKTFVAAVVMYNFYRWFPSGKVLFLAPTKALVAQQMEACAQLMGIPGRDMAEMTGGTQALSRRELWASRRVFFLTPQIMVNDLSRGTCPAVDVKCLVVDEAHKALGNHAYCQVVKELSRYTTQFRVLALTATPGSDTKAVQQVVSNLLIAQIELCSEDSPEIQPYSHERQVEKIVVPLGEELGGIQRAYIHVLETFAGRLIKLGVLARRDVPSLTKYQIILARDQYRKNPSPQNVGMQPGIIEGDFALCISLYHGYELLQQMGVRSLFIYLCGIMDGSKGLTRTKNELGRNEDFMRLYQQLTDMFSDTCQTSANGNLHKSRTVSENKKEFIYSHPKLKKLEEIVIEHFKSRKMGCSDQTTSGGTCVDTRVMIFSSFRDSVQEIAEMLSRFSPVVRVMTFVGHSTGKSTKGFTQKEQLEVVKRFREGGYNTLVSTCVGEEGLDIGEVDLIICFDAQKSPIRLVQRMGRTGRQRQGRVVVILAEGREERTYNQSQSNRRSIQKAISGNKMLHFYQHSPRMIPEGINPELHRMFITAEKYKPNDSGRLPKGRPSSLHHKSALFSCVTDPKEMHCHENWSLSPEEFEIWDRLYRLKENDGVKEPMLPHTRFETLENLDKTSKPEEEAAHKLSLSEWSIWQSRPFPTSMVDHSDRCYHFISVMELIEVMRQEQGDCSYELELQPHLRIEDIHVRRNKGHLSTTSSAFAQKTHSSKRDMARTKRPFVPDVNDNEREFFSIFKTTNTKTPRTAPGLDLEEPELPTDTNGSEPCSARRLTLVASTDQGSPKEEEIEKVTFDLNEFNDLCDDGESTVAHESAAVKDLRLLDKHCSSVGLNHTDLGYSSFTAEKSPASSDLFYLPESHVDSFVLVSSSAELAGLEGAFSCVKGLLAHSPPPVSKLEGIEELLRHEETLCPLPKVSCRSYSGQLPHGDFPSSLAVDQSLLPAESPELEVTIGLSAAVNTCVSKPASTPTAAGGAEERPPGGGSFHSLLGKEGFTANHTDNPPNKHFVQGDEEDSEMKRDVTIDGEKSIHLFEDEHTYKVNDEMPSVDVEPLLRSGSGGHTARPSAGPASQLPPSGDSPRGDTACGEGAARGEMAPGGAWGRGSAAEQDLHNSELCDCSQELFSVNFDLGFSIEECEEEIFEGDTDAMNTPKLNSASRSRADVQLTANRKSLNDGCRVQTPPKWDCKGLKGRNISTPLPLQSGHVRDTAVPGGTAGGRTGRGSPGASPPSPATPTGRRVSSAEATRRIRKKVFSTVREETPEVCPTDKVNPNSQRNSFGSSASDALHTTGGRTENLEGTNLHTSRVFPAEGTSSESEEEIVFQRKNRRNNVLRSPDVGSDSDFGSPVCAVRKRRHPLTVSDVSSDDGVDFHKNPNRGTRGCSAAGSKAQLRGVKRQKVRSKVTCKNAARQFLDEEAELSQQDESCVSSDETEDTDKELSSSLAQFLNDDAEVTQVLNDSEMRGVYLKSVRSPALGSRYRMVHREFNSTEIFSQIPEQDEAYAEDSFCVAEGDEETCNKSESSEEEEVCVNFDLLNNESFGGGGGRYLTRRRKKLHGANMEQNCSAPVQKKPSRIIVLSDSSGEETNVSNEKGTAAHCSRAGRENAELLTSMPSVSSVPHKKSAGDVSAHQSAESKSGMLLGLKASVSEVLDFHPGPRSGSGKEALQAAAQHLQLEGSVKNSAGNAPGATKASPALLDGDTALCVLVDSREISSGADVISSLKAVHGLKVQVCSLGSGDYVVSNRMAVERKFQSELLSSVNRTKVTQRLQRLQGMFERVCVIVEKDRTRPGETSRFSQRTQHYDATLAALLQAGIRVLFSSCQEETAVLLKELALLEQRKNAAICVPTEVEGHKQEMLNFYLSLLNISYLAALNMCHHFSSVRTMVNSSPSDIAAGARVSLQRAEETYRYLRYGFDTQMLPESLCAKGKSNTASRS</sequence>
<dbReference type="CDD" id="cd20077">
    <property type="entry name" value="XPF_nuclease_FANCM"/>
    <property type="match status" value="1"/>
</dbReference>